<dbReference type="RefSeq" id="WP_119852569.1">
    <property type="nucleotide sequence ID" value="NZ_QYSE01000001.1"/>
</dbReference>
<proteinExistence type="predicted"/>
<reference evidence="1 2" key="1">
    <citation type="submission" date="2018-09" db="EMBL/GenBank/DDBJ databases">
        <title>Identification of marine bacteria producing industrial enzymes.</title>
        <authorList>
            <person name="Cheng T.H."/>
            <person name="Saidin J."/>
            <person name="Muhd D.D."/>
            <person name="Isa M.N.M."/>
            <person name="Bakar M.F.A."/>
            <person name="Ismail N."/>
        </authorList>
    </citation>
    <scope>NUCLEOTIDE SEQUENCE [LARGE SCALE GENOMIC DNA]</scope>
    <source>
        <strain evidence="1 2">MNAD 1.6</strain>
    </source>
</reference>
<protein>
    <submittedName>
        <fullName evidence="1">Glycosyl transferase</fullName>
    </submittedName>
</protein>
<name>A0A3A3EPB9_9GAMM</name>
<dbReference type="EMBL" id="QYSE01000001">
    <property type="protein sequence ID" value="RJF37995.1"/>
    <property type="molecule type" value="Genomic_DNA"/>
</dbReference>
<dbReference type="SUPFAM" id="SSF69304">
    <property type="entry name" value="Tricorn protease N-terminal domain"/>
    <property type="match status" value="1"/>
</dbReference>
<accession>A0A3A3EPB9</accession>
<evidence type="ECO:0000313" key="1">
    <source>
        <dbReference type="EMBL" id="RJF37995.1"/>
    </source>
</evidence>
<keyword evidence="1" id="KW-0808">Transferase</keyword>
<comment type="caution">
    <text evidence="1">The sequence shown here is derived from an EMBL/GenBank/DDBJ whole genome shotgun (WGS) entry which is preliminary data.</text>
</comment>
<dbReference type="InterPro" id="IPR015943">
    <property type="entry name" value="WD40/YVTN_repeat-like_dom_sf"/>
</dbReference>
<sequence>MSNFSPLERSLAKVLSKVPFVKSIAKYFYARLVYLANSSPEKIVTSKKVDMLGVSAEETFFGYYDKSPINRNGLVLFYSTNSPTNKAPNLEPVTINVYCTETCEIIFSIKTRAYNWQQGSRVHWVSDDEFIFNDYDSHSDSYYSRLFSVSKKLEIMSYSFPIQDTYQKDYFLSINYERLMSLRPDYGYRNKKILSKCDLYNANDDGIWKIDFKTNEANILISIDELCKKFPNKLFANALHKINHVMISPNGENFIFMHRYLINGQRFDRLFVCDKCGGNIKLLADNGMVSHCFWKGNNTIFGYLRGKGGKDGYWIIDIDNLEFTPFKNTLLETLGDGHPHVFGDYFITDTYPNKARMQKLLLGNFRTGNVEVIGEFFHGFSYSGESRCDLHPRFSIDGKYVFFDSVFTGKRNLYKMEVSL</sequence>
<dbReference type="Gene3D" id="2.130.10.10">
    <property type="entry name" value="YVTN repeat-like/Quinoprotein amine dehydrogenase"/>
    <property type="match status" value="1"/>
</dbReference>
<evidence type="ECO:0000313" key="2">
    <source>
        <dbReference type="Proteomes" id="UP000265938"/>
    </source>
</evidence>
<gene>
    <name evidence="1" type="ORF">D4741_08015</name>
</gene>
<dbReference type="Proteomes" id="UP000265938">
    <property type="component" value="Unassembled WGS sequence"/>
</dbReference>
<dbReference type="AlphaFoldDB" id="A0A3A3EPB9"/>
<dbReference type="GO" id="GO:0016740">
    <property type="term" value="F:transferase activity"/>
    <property type="evidence" value="ECO:0007669"/>
    <property type="project" value="UniProtKB-KW"/>
</dbReference>
<organism evidence="1 2">
    <name type="scientific">Pseudoalteromonas gelatinilytica</name>
    <dbReference type="NCBI Taxonomy" id="1703256"/>
    <lineage>
        <taxon>Bacteria</taxon>
        <taxon>Pseudomonadati</taxon>
        <taxon>Pseudomonadota</taxon>
        <taxon>Gammaproteobacteria</taxon>
        <taxon>Alteromonadales</taxon>
        <taxon>Pseudoalteromonadaceae</taxon>
        <taxon>Pseudoalteromonas</taxon>
    </lineage>
</organism>